<dbReference type="InterPro" id="IPR002672">
    <property type="entry name" value="Ribosomal_eL28"/>
</dbReference>
<evidence type="ECO:0000256" key="3">
    <source>
        <dbReference type="ARBA" id="ARBA00023274"/>
    </source>
</evidence>
<dbReference type="Gene3D" id="3.30.390.110">
    <property type="match status" value="1"/>
</dbReference>
<gene>
    <name evidence="5" type="primary">SPOSA6832_04633</name>
</gene>
<keyword evidence="2" id="KW-0689">Ribosomal protein</keyword>
<proteinExistence type="inferred from homology"/>
<dbReference type="Pfam" id="PF01778">
    <property type="entry name" value="Ribosomal_L28e"/>
    <property type="match status" value="1"/>
</dbReference>
<protein>
    <submittedName>
        <fullName evidence="5">SPOSA6832_04633-mRNA-1:cds</fullName>
    </submittedName>
</protein>
<dbReference type="Proteomes" id="UP000243876">
    <property type="component" value="Unassembled WGS sequence"/>
</dbReference>
<sequence>MSNGNIASPDLVWLLTRKQTCFTHKRPGTTRTFSAEKGNLKNLSSYRFSGLAQPRVVDISPSPSGKGIVFSYKKADASPFAVKNAVESKEFQFGGHGLKKKVVQELDAAGRPDLYQAALARCDRIHASQQTAREPRVRASRPTA</sequence>
<dbReference type="GO" id="GO:0006412">
    <property type="term" value="P:translation"/>
    <property type="evidence" value="ECO:0007669"/>
    <property type="project" value="InterPro"/>
</dbReference>
<dbReference type="OrthoDB" id="338850at2759"/>
<comment type="similarity">
    <text evidence="1">Belongs to the eukaryotic ribosomal protein eL28 family.</text>
</comment>
<dbReference type="GO" id="GO:0003735">
    <property type="term" value="F:structural constituent of ribosome"/>
    <property type="evidence" value="ECO:0007669"/>
    <property type="project" value="InterPro"/>
</dbReference>
<feature type="domain" description="Ribosomal eL28/Mak16" evidence="4">
    <location>
        <begin position="11"/>
        <end position="128"/>
    </location>
</feature>
<keyword evidence="3" id="KW-0687">Ribonucleoprotein</keyword>
<dbReference type="AlphaFoldDB" id="A0A0D6ERP7"/>
<dbReference type="GO" id="GO:0005840">
    <property type="term" value="C:ribosome"/>
    <property type="evidence" value="ECO:0007669"/>
    <property type="project" value="UniProtKB-KW"/>
</dbReference>
<name>A0A0D6ERP7_SPOSA</name>
<keyword evidence="6" id="KW-1185">Reference proteome</keyword>
<accession>A0A0D6ERP7</accession>
<evidence type="ECO:0000313" key="5">
    <source>
        <dbReference type="EMBL" id="CEQ42777.1"/>
    </source>
</evidence>
<evidence type="ECO:0000259" key="4">
    <source>
        <dbReference type="Pfam" id="PF01778"/>
    </source>
</evidence>
<evidence type="ECO:0000256" key="1">
    <source>
        <dbReference type="ARBA" id="ARBA00007926"/>
    </source>
</evidence>
<evidence type="ECO:0000313" key="6">
    <source>
        <dbReference type="Proteomes" id="UP000243876"/>
    </source>
</evidence>
<dbReference type="PANTHER" id="PTHR10544">
    <property type="entry name" value="60S RIBOSOMAL PROTEIN L28"/>
    <property type="match status" value="1"/>
</dbReference>
<organism evidence="5 6">
    <name type="scientific">Sporidiobolus salmonicolor</name>
    <name type="common">Yeast-like fungus</name>
    <name type="synonym">Sporobolomyces salmonicolor</name>
    <dbReference type="NCBI Taxonomy" id="5005"/>
    <lineage>
        <taxon>Eukaryota</taxon>
        <taxon>Fungi</taxon>
        <taxon>Dikarya</taxon>
        <taxon>Basidiomycota</taxon>
        <taxon>Pucciniomycotina</taxon>
        <taxon>Microbotryomycetes</taxon>
        <taxon>Sporidiobolales</taxon>
        <taxon>Sporidiobolaceae</taxon>
        <taxon>Sporobolomyces</taxon>
    </lineage>
</organism>
<evidence type="ECO:0000256" key="2">
    <source>
        <dbReference type="ARBA" id="ARBA00022980"/>
    </source>
</evidence>
<dbReference type="InterPro" id="IPR029004">
    <property type="entry name" value="Ribosomal_eL28/Mak16"/>
</dbReference>
<reference evidence="6" key="1">
    <citation type="submission" date="2015-02" db="EMBL/GenBank/DDBJ databases">
        <authorList>
            <person name="Gon?alves P."/>
        </authorList>
    </citation>
    <scope>NUCLEOTIDE SEQUENCE [LARGE SCALE GENOMIC DNA]</scope>
</reference>
<dbReference type="EMBL" id="CENE01000035">
    <property type="protein sequence ID" value="CEQ42777.1"/>
    <property type="molecule type" value="Genomic_DNA"/>
</dbReference>
<dbReference type="GO" id="GO:1990904">
    <property type="term" value="C:ribonucleoprotein complex"/>
    <property type="evidence" value="ECO:0007669"/>
    <property type="project" value="UniProtKB-KW"/>
</dbReference>